<reference evidence="1" key="1">
    <citation type="submission" date="2023-06" db="EMBL/GenBank/DDBJ databases">
        <title>Genome-scale phylogeny and comparative genomics of the fungal order Sordariales.</title>
        <authorList>
            <consortium name="Lawrence Berkeley National Laboratory"/>
            <person name="Hensen N."/>
            <person name="Bonometti L."/>
            <person name="Westerberg I."/>
            <person name="Brannstrom I.O."/>
            <person name="Guillou S."/>
            <person name="Cros-Aarteil S."/>
            <person name="Calhoun S."/>
            <person name="Haridas S."/>
            <person name="Kuo A."/>
            <person name="Mondo S."/>
            <person name="Pangilinan J."/>
            <person name="Riley R."/>
            <person name="Labutti K."/>
            <person name="Andreopoulos B."/>
            <person name="Lipzen A."/>
            <person name="Chen C."/>
            <person name="Yanf M."/>
            <person name="Daum C."/>
            <person name="Ng V."/>
            <person name="Clum A."/>
            <person name="Steindorff A."/>
            <person name="Ohm R."/>
            <person name="Martin F."/>
            <person name="Silar P."/>
            <person name="Natvig D."/>
            <person name="Lalanne C."/>
            <person name="Gautier V."/>
            <person name="Ament-Velasquez S.L."/>
            <person name="Kruys A."/>
            <person name="Hutchinson M.I."/>
            <person name="Powell A.J."/>
            <person name="Barry K."/>
            <person name="Miller A.N."/>
            <person name="Grigoriev I.V."/>
            <person name="Debuchy R."/>
            <person name="Gladieux P."/>
            <person name="Thoren M.H."/>
            <person name="Johannesson H."/>
        </authorList>
    </citation>
    <scope>NUCLEOTIDE SEQUENCE</scope>
    <source>
        <strain evidence="1">SMH2532-1</strain>
    </source>
</reference>
<dbReference type="EMBL" id="JAULSV010000005">
    <property type="protein sequence ID" value="KAK0644218.1"/>
    <property type="molecule type" value="Genomic_DNA"/>
</dbReference>
<keyword evidence="2" id="KW-1185">Reference proteome</keyword>
<name>A0AA39Y1E4_9PEZI</name>
<gene>
    <name evidence="1" type="ORF">B0T16DRAFT_460294</name>
</gene>
<sequence length="193" mass="21057">MKNSDYIKSLVSNEQLSPHHHFTAAFHIAKVEGRVFWFGNLHFKLDKETIEKQARAATPHIPLIFHWSRNMAELRPENTHPGYAMVECPDLASAALAKAALNDFRFSPGRGFKARAAKTAPVGRPPRDTITPSITASSVSFVPPPFPVSQLIEQPNTFADAFVPPHGSGSAKRSASPQASVCFLPSGLLDDSD</sequence>
<accession>A0AA39Y1E4</accession>
<dbReference type="GO" id="GO:0003676">
    <property type="term" value="F:nucleic acid binding"/>
    <property type="evidence" value="ECO:0007669"/>
    <property type="project" value="InterPro"/>
</dbReference>
<evidence type="ECO:0008006" key="3">
    <source>
        <dbReference type="Google" id="ProtNLM"/>
    </source>
</evidence>
<dbReference type="Proteomes" id="UP001174936">
    <property type="component" value="Unassembled WGS sequence"/>
</dbReference>
<protein>
    <recommendedName>
        <fullName evidence="3">RRM domain-containing protein</fullName>
    </recommendedName>
</protein>
<evidence type="ECO:0000313" key="2">
    <source>
        <dbReference type="Proteomes" id="UP001174936"/>
    </source>
</evidence>
<proteinExistence type="predicted"/>
<evidence type="ECO:0000313" key="1">
    <source>
        <dbReference type="EMBL" id="KAK0644218.1"/>
    </source>
</evidence>
<dbReference type="SUPFAM" id="SSF54928">
    <property type="entry name" value="RNA-binding domain, RBD"/>
    <property type="match status" value="1"/>
</dbReference>
<dbReference type="AlphaFoldDB" id="A0AA39Y1E4"/>
<comment type="caution">
    <text evidence="1">The sequence shown here is derived from an EMBL/GenBank/DDBJ whole genome shotgun (WGS) entry which is preliminary data.</text>
</comment>
<dbReference type="InterPro" id="IPR035979">
    <property type="entry name" value="RBD_domain_sf"/>
</dbReference>
<organism evidence="1 2">
    <name type="scientific">Cercophora newfieldiana</name>
    <dbReference type="NCBI Taxonomy" id="92897"/>
    <lineage>
        <taxon>Eukaryota</taxon>
        <taxon>Fungi</taxon>
        <taxon>Dikarya</taxon>
        <taxon>Ascomycota</taxon>
        <taxon>Pezizomycotina</taxon>
        <taxon>Sordariomycetes</taxon>
        <taxon>Sordariomycetidae</taxon>
        <taxon>Sordariales</taxon>
        <taxon>Lasiosphaeriaceae</taxon>
        <taxon>Cercophora</taxon>
    </lineage>
</organism>